<organism evidence="11 12">
    <name type="scientific">Desulfonauticus submarinus</name>
    <dbReference type="NCBI Taxonomy" id="206665"/>
    <lineage>
        <taxon>Bacteria</taxon>
        <taxon>Pseudomonadati</taxon>
        <taxon>Thermodesulfobacteriota</taxon>
        <taxon>Desulfovibrionia</taxon>
        <taxon>Desulfovibrionales</taxon>
        <taxon>Desulfonauticaceae</taxon>
        <taxon>Desulfonauticus</taxon>
    </lineage>
</organism>
<comment type="pathway">
    <text evidence="10">Amino-acid biosynthesis; L-arginine biosynthesis; L-ornithine and N-acetyl-L-glutamate from L-glutamate and N(2)-acetyl-L-ornithine (cyclic): step 1/1.</text>
</comment>
<dbReference type="NCBIfam" id="TIGR00120">
    <property type="entry name" value="ArgJ"/>
    <property type="match status" value="1"/>
</dbReference>
<dbReference type="GO" id="GO:0005737">
    <property type="term" value="C:cytoplasm"/>
    <property type="evidence" value="ECO:0007669"/>
    <property type="project" value="UniProtKB-SubCell"/>
</dbReference>
<dbReference type="CDD" id="cd02152">
    <property type="entry name" value="OAT"/>
    <property type="match status" value="1"/>
</dbReference>
<accession>A0A1H0BXC7</accession>
<keyword evidence="7 10" id="KW-0808">Transferase</keyword>
<evidence type="ECO:0000256" key="2">
    <source>
        <dbReference type="ARBA" id="ARBA00006774"/>
    </source>
</evidence>
<feature type="site" description="Involved in the stabilization of negative charge on the oxyanion by the formation of the oxyanion hole" evidence="10">
    <location>
        <position position="107"/>
    </location>
</feature>
<keyword evidence="12" id="KW-1185">Reference proteome</keyword>
<dbReference type="InterPro" id="IPR042195">
    <property type="entry name" value="ArgJ_beta_C"/>
</dbReference>
<evidence type="ECO:0000256" key="5">
    <source>
        <dbReference type="ARBA" id="ARBA00022571"/>
    </source>
</evidence>
<feature type="binding site" evidence="10">
    <location>
        <position position="144"/>
    </location>
    <ligand>
        <name>substrate</name>
    </ligand>
</feature>
<evidence type="ECO:0000256" key="10">
    <source>
        <dbReference type="HAMAP-Rule" id="MF_01106"/>
    </source>
</evidence>
<evidence type="ECO:0000256" key="3">
    <source>
        <dbReference type="ARBA" id="ARBA00011475"/>
    </source>
</evidence>
<comment type="catalytic activity">
    <reaction evidence="10">
        <text>L-glutamate + acetyl-CoA = N-acetyl-L-glutamate + CoA + H(+)</text>
        <dbReference type="Rhea" id="RHEA:24292"/>
        <dbReference type="ChEBI" id="CHEBI:15378"/>
        <dbReference type="ChEBI" id="CHEBI:29985"/>
        <dbReference type="ChEBI" id="CHEBI:44337"/>
        <dbReference type="ChEBI" id="CHEBI:57287"/>
        <dbReference type="ChEBI" id="CHEBI:57288"/>
        <dbReference type="EC" id="2.3.1.1"/>
    </reaction>
</comment>
<dbReference type="Pfam" id="PF01960">
    <property type="entry name" value="ArgJ"/>
    <property type="match status" value="1"/>
</dbReference>
<dbReference type="FunFam" id="3.60.70.12:FF:000001">
    <property type="entry name" value="Arginine biosynthesis bifunctional protein ArgJ, chloroplastic"/>
    <property type="match status" value="1"/>
</dbReference>
<feature type="binding site" evidence="10">
    <location>
        <position position="170"/>
    </location>
    <ligand>
        <name>substrate</name>
    </ligand>
</feature>
<comment type="function">
    <text evidence="10">Catalyzes two activities which are involved in the cyclic version of arginine biosynthesis: the synthesis of N-acetylglutamate from glutamate and acetyl-CoA as the acetyl donor, and of ornithine by transacetylation between N(2)-acetylornithine and glutamate.</text>
</comment>
<keyword evidence="6 10" id="KW-0028">Amino-acid biosynthesis</keyword>
<feature type="binding site" evidence="10">
    <location>
        <position position="181"/>
    </location>
    <ligand>
        <name>substrate</name>
    </ligand>
</feature>
<name>A0A1H0BXC7_9BACT</name>
<dbReference type="EC" id="2.3.1.1" evidence="10"/>
<dbReference type="Gene3D" id="3.60.70.12">
    <property type="entry name" value="L-amino peptidase D-ALA esterase/amidase"/>
    <property type="match status" value="1"/>
</dbReference>
<keyword evidence="4 10" id="KW-0963">Cytoplasm</keyword>
<dbReference type="GO" id="GO:0004358">
    <property type="term" value="F:L-glutamate N-acetyltransferase activity, acting on acetyl-L-ornithine as donor"/>
    <property type="evidence" value="ECO:0007669"/>
    <property type="project" value="UniProtKB-UniRule"/>
</dbReference>
<dbReference type="SUPFAM" id="SSF56266">
    <property type="entry name" value="DmpA/ArgJ-like"/>
    <property type="match status" value="1"/>
</dbReference>
<dbReference type="PANTHER" id="PTHR23100">
    <property type="entry name" value="ARGININE BIOSYNTHESIS BIFUNCTIONAL PROTEIN ARGJ"/>
    <property type="match status" value="1"/>
</dbReference>
<keyword evidence="10" id="KW-0511">Multifunctional enzyme</keyword>
<sequence>MKVPKGFLFSTAQGSFKYQDRDDLALIYAPEGAVPAGVFTQNVFQAAPVLVAKKHISQCNLINAILINAGQANACTGEKGIQDCEETLRLLSKTLEISPEFILPASTGVIGEFFDLKKWEKAILELRENLGKVDVGKVARAIMTTDKYPKLVSKCLTLDNKEVHLLGLAKGAGMIAPNMATMLGFILCDAEVDRSWWQSCLVEAVETSFNRICVDGDTSTNDTVLALSSGKVKGSFCEDDLYRLKKAVKEICFELARLIVQDGEGASKIIKLTIKKAKTRQDARNIATTIATSPLVKTAFFGEDPNWGRIVAALGRSNASFDPQKIRLFFGDIEVFGCGVAKLEDIDVWLQGYMQKKELDLVIDLGAGEEEYFILFSDLTFDYVKLNGSYRS</sequence>
<feature type="active site" description="Nucleophile" evidence="10">
    <location>
        <position position="181"/>
    </location>
</feature>
<comment type="similarity">
    <text evidence="2 10">Belongs to the ArgJ family.</text>
</comment>
<evidence type="ECO:0000313" key="11">
    <source>
        <dbReference type="EMBL" id="SDN50253.1"/>
    </source>
</evidence>
<dbReference type="Proteomes" id="UP000199602">
    <property type="component" value="Unassembled WGS sequence"/>
</dbReference>
<comment type="subcellular location">
    <subcellularLocation>
        <location evidence="1 10">Cytoplasm</location>
    </subcellularLocation>
</comment>
<evidence type="ECO:0000256" key="1">
    <source>
        <dbReference type="ARBA" id="ARBA00004496"/>
    </source>
</evidence>
<dbReference type="RefSeq" id="WP_092063769.1">
    <property type="nucleotide sequence ID" value="NZ_FNIN01000002.1"/>
</dbReference>
<evidence type="ECO:0000256" key="7">
    <source>
        <dbReference type="ARBA" id="ARBA00022679"/>
    </source>
</evidence>
<comment type="catalytic activity">
    <reaction evidence="10">
        <text>N(2)-acetyl-L-ornithine + L-glutamate = N-acetyl-L-glutamate + L-ornithine</text>
        <dbReference type="Rhea" id="RHEA:15349"/>
        <dbReference type="ChEBI" id="CHEBI:29985"/>
        <dbReference type="ChEBI" id="CHEBI:44337"/>
        <dbReference type="ChEBI" id="CHEBI:46911"/>
        <dbReference type="ChEBI" id="CHEBI:57805"/>
        <dbReference type="EC" id="2.3.1.35"/>
    </reaction>
</comment>
<proteinExistence type="inferred from homology"/>
<evidence type="ECO:0000256" key="6">
    <source>
        <dbReference type="ARBA" id="ARBA00022605"/>
    </source>
</evidence>
<keyword evidence="5 10" id="KW-0055">Arginine biosynthesis</keyword>
<feature type="chain" id="PRO_5023286244" description="Arginine biosynthesis bifunctional protein ArgJ alpha chain" evidence="10">
    <location>
        <begin position="1"/>
        <end position="180"/>
    </location>
</feature>
<dbReference type="HAMAP" id="MF_01106">
    <property type="entry name" value="ArgJ"/>
    <property type="match status" value="1"/>
</dbReference>
<keyword evidence="8 10" id="KW-0068">Autocatalytic cleavage</keyword>
<dbReference type="PANTHER" id="PTHR23100:SF0">
    <property type="entry name" value="ARGININE BIOSYNTHESIS BIFUNCTIONAL PROTEIN ARGJ, MITOCHONDRIAL"/>
    <property type="match status" value="1"/>
</dbReference>
<dbReference type="GO" id="GO:0004042">
    <property type="term" value="F:L-glutamate N-acetyltransferase activity"/>
    <property type="evidence" value="ECO:0007669"/>
    <property type="project" value="UniProtKB-UniRule"/>
</dbReference>
<feature type="binding site" evidence="10">
    <location>
        <position position="387"/>
    </location>
    <ligand>
        <name>substrate</name>
    </ligand>
</feature>
<dbReference type="Gene3D" id="3.10.20.340">
    <property type="entry name" value="ArgJ beta chain, C-terminal domain"/>
    <property type="match status" value="1"/>
</dbReference>
<evidence type="ECO:0000256" key="4">
    <source>
        <dbReference type="ARBA" id="ARBA00022490"/>
    </source>
</evidence>
<dbReference type="InterPro" id="IPR002813">
    <property type="entry name" value="Arg_biosynth_ArgJ"/>
</dbReference>
<feature type="chain" id="PRO_5023286245" description="Arginine biosynthesis bifunctional protein ArgJ beta chain" evidence="10">
    <location>
        <begin position="181"/>
        <end position="392"/>
    </location>
</feature>
<reference evidence="11 12" key="1">
    <citation type="submission" date="2016-10" db="EMBL/GenBank/DDBJ databases">
        <authorList>
            <person name="de Groot N.N."/>
        </authorList>
    </citation>
    <scope>NUCLEOTIDE SEQUENCE [LARGE SCALE GENOMIC DNA]</scope>
    <source>
        <strain evidence="11 12">DSM 15269</strain>
    </source>
</reference>
<evidence type="ECO:0000313" key="12">
    <source>
        <dbReference type="Proteomes" id="UP000199602"/>
    </source>
</evidence>
<dbReference type="FunFam" id="3.10.20.340:FF:000003">
    <property type="entry name" value="Arginine biosynthesis bifunctional protein ArgJ"/>
    <property type="match status" value="1"/>
</dbReference>
<dbReference type="EMBL" id="FNIN01000002">
    <property type="protein sequence ID" value="SDN50253.1"/>
    <property type="molecule type" value="Genomic_DNA"/>
</dbReference>
<dbReference type="GO" id="GO:0006526">
    <property type="term" value="P:L-arginine biosynthetic process"/>
    <property type="evidence" value="ECO:0007669"/>
    <property type="project" value="UniProtKB-UniRule"/>
</dbReference>
<evidence type="ECO:0000256" key="9">
    <source>
        <dbReference type="ARBA" id="ARBA00023315"/>
    </source>
</evidence>
<protein>
    <recommendedName>
        <fullName evidence="10">Arginine biosynthesis bifunctional protein ArgJ</fullName>
    </recommendedName>
    <domain>
        <recommendedName>
            <fullName evidence="10">Glutamate N-acetyltransferase</fullName>
            <ecNumber evidence="10">2.3.1.35</ecNumber>
        </recommendedName>
        <alternativeName>
            <fullName evidence="10">Ornithine acetyltransferase</fullName>
            <shortName evidence="10">OATase</shortName>
        </alternativeName>
        <alternativeName>
            <fullName evidence="10">Ornithine transacetylase</fullName>
        </alternativeName>
    </domain>
    <domain>
        <recommendedName>
            <fullName evidence="10">Amino-acid acetyltransferase</fullName>
            <ecNumber evidence="10">2.3.1.1</ecNumber>
        </recommendedName>
        <alternativeName>
            <fullName evidence="10">N-acetylglutamate synthase</fullName>
            <shortName evidence="10">AGSase</shortName>
        </alternativeName>
    </domain>
    <component>
        <recommendedName>
            <fullName evidence="10">Arginine biosynthesis bifunctional protein ArgJ alpha chain</fullName>
        </recommendedName>
    </component>
    <component>
        <recommendedName>
            <fullName evidence="10">Arginine biosynthesis bifunctional protein ArgJ beta chain</fullName>
        </recommendedName>
    </component>
</protein>
<keyword evidence="9 10" id="KW-0012">Acyltransferase</keyword>
<feature type="site" description="Involved in the stabilization of negative charge on the oxyanion by the formation of the oxyanion hole" evidence="10">
    <location>
        <position position="108"/>
    </location>
</feature>
<feature type="site" description="Cleavage; by autolysis" evidence="10">
    <location>
        <begin position="180"/>
        <end position="181"/>
    </location>
</feature>
<comment type="pathway">
    <text evidence="10">Amino-acid biosynthesis; L-arginine biosynthesis; N(2)-acetyl-L-ornithine from L-glutamate: step 1/4.</text>
</comment>
<dbReference type="AlphaFoldDB" id="A0A1H0BXC7"/>
<dbReference type="OrthoDB" id="9804242at2"/>
<dbReference type="UniPathway" id="UPA00068">
    <property type="reaction ID" value="UER00106"/>
</dbReference>
<comment type="subunit">
    <text evidence="3 10">Heterotetramer of two alpha and two beta chains.</text>
</comment>
<dbReference type="EC" id="2.3.1.35" evidence="10"/>
<dbReference type="GO" id="GO:0006592">
    <property type="term" value="P:ornithine biosynthetic process"/>
    <property type="evidence" value="ECO:0007669"/>
    <property type="project" value="TreeGrafter"/>
</dbReference>
<dbReference type="STRING" id="206665.SAMN04488516_102326"/>
<feature type="binding site" evidence="10">
    <location>
        <position position="392"/>
    </location>
    <ligand>
        <name>substrate</name>
    </ligand>
</feature>
<dbReference type="InterPro" id="IPR016117">
    <property type="entry name" value="ArgJ-like_dom_sf"/>
</dbReference>
<feature type="binding site" evidence="10">
    <location>
        <position position="264"/>
    </location>
    <ligand>
        <name>substrate</name>
    </ligand>
</feature>
<evidence type="ECO:0000256" key="8">
    <source>
        <dbReference type="ARBA" id="ARBA00022813"/>
    </source>
</evidence>
<dbReference type="NCBIfam" id="NF003802">
    <property type="entry name" value="PRK05388.1"/>
    <property type="match status" value="1"/>
</dbReference>
<gene>
    <name evidence="10" type="primary">argJ</name>
    <name evidence="11" type="ORF">SAMN04488516_102326</name>
</gene>